<evidence type="ECO:0008006" key="4">
    <source>
        <dbReference type="Google" id="ProtNLM"/>
    </source>
</evidence>
<dbReference type="EMBL" id="JASKMA010000017">
    <property type="protein sequence ID" value="MDT6986320.1"/>
    <property type="molecule type" value="Genomic_DNA"/>
</dbReference>
<keyword evidence="3" id="KW-1185">Reference proteome</keyword>
<protein>
    <recommendedName>
        <fullName evidence="4">SUKH-4 immunity protein of toxin-antitoxin system</fullName>
    </recommendedName>
</protein>
<feature type="compositionally biased region" description="Acidic residues" evidence="1">
    <location>
        <begin position="154"/>
        <end position="171"/>
    </location>
</feature>
<gene>
    <name evidence="2" type="ORF">QNO04_22955</name>
</gene>
<proteinExistence type="predicted"/>
<reference evidence="2 3" key="1">
    <citation type="submission" date="2023-05" db="EMBL/GenBank/DDBJ databases">
        <title>Streptomyces fuscus sp. nov., a brown-black pigment producing actinomyces isolated from dry sand of Sea duck farm.</title>
        <authorList>
            <person name="Xie J."/>
            <person name="Shen N."/>
        </authorList>
    </citation>
    <scope>NUCLEOTIDE SEQUENCE [LARGE SCALE GENOMIC DNA]</scope>
    <source>
        <strain evidence="2 3">CGMCC 4.1745</strain>
    </source>
</reference>
<evidence type="ECO:0000313" key="2">
    <source>
        <dbReference type="EMBL" id="MDT6986320.1"/>
    </source>
</evidence>
<feature type="compositionally biased region" description="Basic and acidic residues" evidence="1">
    <location>
        <begin position="172"/>
        <end position="184"/>
    </location>
</feature>
<organism evidence="2 3">
    <name type="scientific">Streptomyces lusitanus</name>
    <dbReference type="NCBI Taxonomy" id="68232"/>
    <lineage>
        <taxon>Bacteria</taxon>
        <taxon>Bacillati</taxon>
        <taxon>Actinomycetota</taxon>
        <taxon>Actinomycetes</taxon>
        <taxon>Kitasatosporales</taxon>
        <taxon>Streptomycetaceae</taxon>
        <taxon>Streptomyces</taxon>
    </lineage>
</organism>
<accession>A0ABU3JWM3</accession>
<evidence type="ECO:0000313" key="3">
    <source>
        <dbReference type="Proteomes" id="UP001249760"/>
    </source>
</evidence>
<dbReference type="Proteomes" id="UP001249760">
    <property type="component" value="Unassembled WGS sequence"/>
</dbReference>
<sequence>MRSRDQLRSLLRDHDDPRHLDVPRDYDPWATVGRFTRLTEAFEGRFGPSCRTGLYQDASVHGVVRVPAAATGLGRPLWAELSNFGGFVTAGTGDAWDTPGAAEGLPAECVAWLDAACAAAGCVFVPLDLLLEPYDGPSPTWADEDAALVRALEAADEPVADENDENDENDKSDENDKDDKEEARPVWADRYFQWV</sequence>
<feature type="region of interest" description="Disordered" evidence="1">
    <location>
        <begin position="151"/>
        <end position="184"/>
    </location>
</feature>
<evidence type="ECO:0000256" key="1">
    <source>
        <dbReference type="SAM" id="MobiDB-lite"/>
    </source>
</evidence>
<name>A0ABU3JWM3_9ACTN</name>
<comment type="caution">
    <text evidence="2">The sequence shown here is derived from an EMBL/GenBank/DDBJ whole genome shotgun (WGS) entry which is preliminary data.</text>
</comment>
<dbReference type="RefSeq" id="WP_394312779.1">
    <property type="nucleotide sequence ID" value="NZ_JASKMA010000017.1"/>
</dbReference>